<sequence>MNTKKLETQIVHNLAKSRKSIWELLALDHFPLKDFIEVVNRLYKEGIIDSDGESLFLTEKGKKKVDSEYLEFESRLCEKCCGKRVVFGERFNEILEKFREIVKRRPLPTLDYFQGYMREYDTVARVALMHYYGDLCRKDFILIGDDDLLSIALSLSGFPSRIVVLDIDGRISEFLKEVNRQYGFNIEFHKYDVSDPLPEEFVGKFDVFSSEPLETLSGLKAFVLRGIVSLKDNGVGYFGLTTLEASPEKWLSIEKMVTEKGCMITDIIRDFSFYPTTYDSVSYETFVAKFEFPVKKNPGVDWYRSSLFRIEVLKRPSPDINEKVKIEAIDPEDDVTYPNFYRKI</sequence>
<dbReference type="Proteomes" id="UP000886070">
    <property type="component" value="Unassembled WGS sequence"/>
</dbReference>
<feature type="domain" description="N(4)-bis(aminopropyl)spermidine synthase C-terminal" evidence="1">
    <location>
        <begin position="93"/>
        <end position="327"/>
    </location>
</feature>
<keyword evidence="2" id="KW-0808">Transferase</keyword>
<reference evidence="2" key="1">
    <citation type="journal article" date="2020" name="mSystems">
        <title>Genome- and Community-Level Interaction Insights into Carbon Utilization and Element Cycling Functions of Hydrothermarchaeota in Hydrothermal Sediment.</title>
        <authorList>
            <person name="Zhou Z."/>
            <person name="Liu Y."/>
            <person name="Xu W."/>
            <person name="Pan J."/>
            <person name="Luo Z.H."/>
            <person name="Li M."/>
        </authorList>
    </citation>
    <scope>NUCLEOTIDE SEQUENCE [LARGE SCALE GENOMIC DNA]</scope>
    <source>
        <strain evidence="2">HyVt-92</strain>
    </source>
</reference>
<dbReference type="Pfam" id="PF01861">
    <property type="entry name" value="BpsA_C"/>
    <property type="match status" value="1"/>
</dbReference>
<dbReference type="SUPFAM" id="SSF53335">
    <property type="entry name" value="S-adenosyl-L-methionine-dependent methyltransferases"/>
    <property type="match status" value="1"/>
</dbReference>
<keyword evidence="2" id="KW-0489">Methyltransferase</keyword>
<dbReference type="GO" id="GO:0032259">
    <property type="term" value="P:methylation"/>
    <property type="evidence" value="ECO:0007669"/>
    <property type="project" value="UniProtKB-KW"/>
</dbReference>
<dbReference type="PANTHER" id="PTHR23290">
    <property type="entry name" value="RRNA N6-ADENOSINE-METHYLTRANSFERASE METTL5"/>
    <property type="match status" value="1"/>
</dbReference>
<dbReference type="InterPro" id="IPR029063">
    <property type="entry name" value="SAM-dependent_MTases_sf"/>
</dbReference>
<evidence type="ECO:0000259" key="1">
    <source>
        <dbReference type="Pfam" id="PF01861"/>
    </source>
</evidence>
<protein>
    <submittedName>
        <fullName evidence="2">Methyltransferase</fullName>
    </submittedName>
</protein>
<gene>
    <name evidence="2" type="ORF">ENL39_02545</name>
</gene>
<dbReference type="EMBL" id="DRTT01000077">
    <property type="protein sequence ID" value="HHF98349.1"/>
    <property type="molecule type" value="Genomic_DNA"/>
</dbReference>
<accession>A0A7V5HYN7</accession>
<dbReference type="AlphaFoldDB" id="A0A7V5HYN7"/>
<organism evidence="2">
    <name type="scientific">Aerophobetes bacterium</name>
    <dbReference type="NCBI Taxonomy" id="2030807"/>
    <lineage>
        <taxon>Bacteria</taxon>
        <taxon>Candidatus Aerophobota</taxon>
    </lineage>
</organism>
<dbReference type="GO" id="GO:0008168">
    <property type="term" value="F:methyltransferase activity"/>
    <property type="evidence" value="ECO:0007669"/>
    <property type="project" value="UniProtKB-KW"/>
</dbReference>
<name>A0A7V5HYN7_UNCAE</name>
<dbReference type="InterPro" id="IPR036388">
    <property type="entry name" value="WH-like_DNA-bd_sf"/>
</dbReference>
<dbReference type="Gene3D" id="1.10.10.10">
    <property type="entry name" value="Winged helix-like DNA-binding domain superfamily/Winged helix DNA-binding domain"/>
    <property type="match status" value="1"/>
</dbReference>
<proteinExistence type="predicted"/>
<dbReference type="PANTHER" id="PTHR23290:SF0">
    <property type="entry name" value="RRNA N6-ADENOSINE-METHYLTRANSFERASE METTL5"/>
    <property type="match status" value="1"/>
</dbReference>
<dbReference type="GO" id="GO:0006596">
    <property type="term" value="P:polyamine biosynthetic process"/>
    <property type="evidence" value="ECO:0007669"/>
    <property type="project" value="TreeGrafter"/>
</dbReference>
<evidence type="ECO:0000313" key="2">
    <source>
        <dbReference type="EMBL" id="HHF98349.1"/>
    </source>
</evidence>
<comment type="caution">
    <text evidence="2">The sequence shown here is derived from an EMBL/GenBank/DDBJ whole genome shotgun (WGS) entry which is preliminary data.</text>
</comment>
<dbReference type="InterPro" id="IPR051720">
    <property type="entry name" value="rRNA_MeTrfase/Polyamine_Synth"/>
</dbReference>
<dbReference type="InterPro" id="IPR002723">
    <property type="entry name" value="BpsA_C"/>
</dbReference>
<dbReference type="Gene3D" id="3.40.50.150">
    <property type="entry name" value="Vaccinia Virus protein VP39"/>
    <property type="match status" value="1"/>
</dbReference>